<dbReference type="InterPro" id="IPR027417">
    <property type="entry name" value="P-loop_NTPase"/>
</dbReference>
<evidence type="ECO:0000313" key="2">
    <source>
        <dbReference type="Proteomes" id="UP000658127"/>
    </source>
</evidence>
<dbReference type="RefSeq" id="WP_229740188.1">
    <property type="nucleotide sequence ID" value="NZ_BMNE01000007.1"/>
</dbReference>
<evidence type="ECO:0000313" key="1">
    <source>
        <dbReference type="EMBL" id="GGN94026.1"/>
    </source>
</evidence>
<organism evidence="1 2">
    <name type="scientific">Nocardia rhizosphaerihabitans</name>
    <dbReference type="NCBI Taxonomy" id="1691570"/>
    <lineage>
        <taxon>Bacteria</taxon>
        <taxon>Bacillati</taxon>
        <taxon>Actinomycetota</taxon>
        <taxon>Actinomycetes</taxon>
        <taxon>Mycobacteriales</taxon>
        <taxon>Nocardiaceae</taxon>
        <taxon>Nocardia</taxon>
    </lineage>
</organism>
<dbReference type="Gene3D" id="3.40.50.300">
    <property type="entry name" value="P-loop containing nucleotide triphosphate hydrolases"/>
    <property type="match status" value="1"/>
</dbReference>
<proteinExistence type="predicted"/>
<sequence length="218" mass="23700">MDEPGERDWQVLLLGGASGSGKSQLSYPLARHYRVPLVEVDDLVLAVQAMTTPAQQPMLHYWDTHPDPASIPVPRVVELQIAVAEALRPALEAVIGNHLESDTPVIIEGDYLLPALAAQASFAGQEVAGRVRAVFLHEPDPDQLAVNYLSREPDEGQQRIRAEVSARYGDWLAATAEAHGIPVIAPRPWTTALSRLSAMVDHPTAALRPGGRPHRRTS</sequence>
<comment type="caution">
    <text evidence="1">The sequence shown here is derived from an EMBL/GenBank/DDBJ whole genome shotgun (WGS) entry which is preliminary data.</text>
</comment>
<dbReference type="SUPFAM" id="SSF52540">
    <property type="entry name" value="P-loop containing nucleoside triphosphate hydrolases"/>
    <property type="match status" value="1"/>
</dbReference>
<dbReference type="Proteomes" id="UP000658127">
    <property type="component" value="Unassembled WGS sequence"/>
</dbReference>
<reference evidence="2" key="1">
    <citation type="journal article" date="2019" name="Int. J. Syst. Evol. Microbiol.">
        <title>The Global Catalogue of Microorganisms (GCM) 10K type strain sequencing project: providing services to taxonomists for standard genome sequencing and annotation.</title>
        <authorList>
            <consortium name="The Broad Institute Genomics Platform"/>
            <consortium name="The Broad Institute Genome Sequencing Center for Infectious Disease"/>
            <person name="Wu L."/>
            <person name="Ma J."/>
        </authorList>
    </citation>
    <scope>NUCLEOTIDE SEQUENCE [LARGE SCALE GENOMIC DNA]</scope>
    <source>
        <strain evidence="2">CGMCC 4.7329</strain>
    </source>
</reference>
<keyword evidence="2" id="KW-1185">Reference proteome</keyword>
<dbReference type="CDD" id="cd01983">
    <property type="entry name" value="SIMIBI"/>
    <property type="match status" value="1"/>
</dbReference>
<name>A0ABQ2KVQ4_9NOCA</name>
<protein>
    <recommendedName>
        <fullName evidence="3">UDP-N-acetylglucosamine kinase</fullName>
    </recommendedName>
</protein>
<accession>A0ABQ2KVQ4</accession>
<evidence type="ECO:0008006" key="3">
    <source>
        <dbReference type="Google" id="ProtNLM"/>
    </source>
</evidence>
<dbReference type="EMBL" id="BMNE01000007">
    <property type="protein sequence ID" value="GGN94026.1"/>
    <property type="molecule type" value="Genomic_DNA"/>
</dbReference>
<gene>
    <name evidence="1" type="ORF">GCM10011610_56530</name>
</gene>